<accession>A0A1X7IM56</accession>
<protein>
    <recommendedName>
        <fullName evidence="4">TerB family tellurite resistance protein</fullName>
    </recommendedName>
</protein>
<proteinExistence type="predicted"/>
<gene>
    <name evidence="2" type="ORF">SAMN05660862_0985</name>
</gene>
<reference evidence="2 3" key="1">
    <citation type="submission" date="2017-04" db="EMBL/GenBank/DDBJ databases">
        <authorList>
            <person name="Afonso C.L."/>
            <person name="Miller P.J."/>
            <person name="Scott M.A."/>
            <person name="Spackman E."/>
            <person name="Goraichik I."/>
            <person name="Dimitrov K.M."/>
            <person name="Suarez D.L."/>
            <person name="Swayne D.E."/>
        </authorList>
    </citation>
    <scope>NUCLEOTIDE SEQUENCE [LARGE SCALE GENOMIC DNA]</scope>
    <source>
        <strain evidence="2 3">DSM 22418</strain>
    </source>
</reference>
<dbReference type="AlphaFoldDB" id="A0A1X7IM56"/>
<evidence type="ECO:0000256" key="1">
    <source>
        <dbReference type="SAM" id="Coils"/>
    </source>
</evidence>
<evidence type="ECO:0000313" key="3">
    <source>
        <dbReference type="Proteomes" id="UP000192980"/>
    </source>
</evidence>
<name>A0A1X7IM56_9SPHI</name>
<evidence type="ECO:0000313" key="2">
    <source>
        <dbReference type="EMBL" id="SMG15678.1"/>
    </source>
</evidence>
<keyword evidence="1" id="KW-0175">Coiled coil</keyword>
<organism evidence="2 3">
    <name type="scientific">Sphingobacterium psychroaquaticum</name>
    <dbReference type="NCBI Taxonomy" id="561061"/>
    <lineage>
        <taxon>Bacteria</taxon>
        <taxon>Pseudomonadati</taxon>
        <taxon>Bacteroidota</taxon>
        <taxon>Sphingobacteriia</taxon>
        <taxon>Sphingobacteriales</taxon>
        <taxon>Sphingobacteriaceae</taxon>
        <taxon>Sphingobacterium</taxon>
    </lineage>
</organism>
<evidence type="ECO:0008006" key="4">
    <source>
        <dbReference type="Google" id="ProtNLM"/>
    </source>
</evidence>
<dbReference type="Proteomes" id="UP000192980">
    <property type="component" value="Unassembled WGS sequence"/>
</dbReference>
<sequence length="216" mass="25150">MIDRIKRTFLYGMLTVFPSFGITEVRAQSQEIQQLLLNVEKLSQLKNILEDMKKGYDVLTGGYNAVRDIARGSFSIHDVFLDGLMQVNPAIKKYRRVADIIALQKNIMDEYGRAKRLFRSSGNFSVNEIDYMLSVYGNITNRSLRNIEELLMVITASNLRMSDDERLSYIDNLYAKTQEMSAFVRYFNDEARMLGLMRENEKRELQGLETMLRTRK</sequence>
<feature type="coiled-coil region" evidence="1">
    <location>
        <begin position="25"/>
        <end position="52"/>
    </location>
</feature>
<dbReference type="EMBL" id="FXAU01000001">
    <property type="protein sequence ID" value="SMG15678.1"/>
    <property type="molecule type" value="Genomic_DNA"/>
</dbReference>
<dbReference type="STRING" id="561061.SAMN05660862_0985"/>
<dbReference type="RefSeq" id="WP_234991098.1">
    <property type="nucleotide sequence ID" value="NZ_FXAU01000001.1"/>
</dbReference>
<keyword evidence="3" id="KW-1185">Reference proteome</keyword>